<keyword evidence="5" id="KW-0158">Chromosome</keyword>
<evidence type="ECO:0000256" key="3">
    <source>
        <dbReference type="ARBA" id="ARBA00006332"/>
    </source>
</evidence>
<evidence type="ECO:0000256" key="5">
    <source>
        <dbReference type="ARBA" id="ARBA00022454"/>
    </source>
</evidence>
<dbReference type="Proteomes" id="UP001630127">
    <property type="component" value="Unassembled WGS sequence"/>
</dbReference>
<organism evidence="9 11">
    <name type="scientific">Cinchona calisaya</name>
    <dbReference type="NCBI Taxonomy" id="153742"/>
    <lineage>
        <taxon>Eukaryota</taxon>
        <taxon>Viridiplantae</taxon>
        <taxon>Streptophyta</taxon>
        <taxon>Embryophyta</taxon>
        <taxon>Tracheophyta</taxon>
        <taxon>Spermatophyta</taxon>
        <taxon>Magnoliopsida</taxon>
        <taxon>eudicotyledons</taxon>
        <taxon>Gunneridae</taxon>
        <taxon>Pentapetalae</taxon>
        <taxon>asterids</taxon>
        <taxon>lamiids</taxon>
        <taxon>Gentianales</taxon>
        <taxon>Rubiaceae</taxon>
        <taxon>Cinchonoideae</taxon>
        <taxon>Cinchoneae</taxon>
        <taxon>Cinchona</taxon>
    </lineage>
</organism>
<keyword evidence="11" id="KW-1185">Reference proteome</keyword>
<dbReference type="EMBL" id="JBJUIK010000011">
    <property type="protein sequence ID" value="KAL3514548.1"/>
    <property type="molecule type" value="Genomic_DNA"/>
</dbReference>
<keyword evidence="6" id="KW-0779">Telomere</keyword>
<dbReference type="AlphaFoldDB" id="A0ABD2Z9Y8"/>
<accession>A0ABD2Z9Y8</accession>
<dbReference type="GO" id="GO:0005634">
    <property type="term" value="C:nucleus"/>
    <property type="evidence" value="ECO:0007669"/>
    <property type="project" value="UniProtKB-SubCell"/>
</dbReference>
<name>A0ABD2Z9Y8_9GENT</name>
<dbReference type="GO" id="GO:0003677">
    <property type="term" value="F:DNA binding"/>
    <property type="evidence" value="ECO:0007669"/>
    <property type="project" value="UniProtKB-KW"/>
</dbReference>
<keyword evidence="8" id="KW-0539">Nucleus</keyword>
<evidence type="ECO:0000313" key="10">
    <source>
        <dbReference type="EMBL" id="KAL3514551.1"/>
    </source>
</evidence>
<protein>
    <recommendedName>
        <fullName evidence="4">CST complex subunit CTC1</fullName>
    </recommendedName>
</protein>
<evidence type="ECO:0000256" key="4">
    <source>
        <dbReference type="ARBA" id="ARBA00016175"/>
    </source>
</evidence>
<evidence type="ECO:0000256" key="7">
    <source>
        <dbReference type="ARBA" id="ARBA00023125"/>
    </source>
</evidence>
<reference evidence="9 11" key="1">
    <citation type="submission" date="2024-11" db="EMBL/GenBank/DDBJ databases">
        <title>A near-complete genome assembly of Cinchona calisaya.</title>
        <authorList>
            <person name="Lian D.C."/>
            <person name="Zhao X.W."/>
            <person name="Wei L."/>
        </authorList>
    </citation>
    <scope>NUCLEOTIDE SEQUENCE [LARGE SCALE GENOMIC DNA]</scope>
    <source>
        <tissue evidence="9">Nenye</tissue>
    </source>
</reference>
<gene>
    <name evidence="9" type="ORF">ACH5RR_027265</name>
    <name evidence="10" type="ORF">ACH5RR_027268</name>
</gene>
<dbReference type="GO" id="GO:0000781">
    <property type="term" value="C:chromosome, telomeric region"/>
    <property type="evidence" value="ECO:0007669"/>
    <property type="project" value="UniProtKB-SubCell"/>
</dbReference>
<proteinExistence type="inferred from homology"/>
<dbReference type="PANTHER" id="PTHR14865">
    <property type="entry name" value="CST COMPLEX SUBUNIT CTC1"/>
    <property type="match status" value="1"/>
</dbReference>
<dbReference type="InterPro" id="IPR042617">
    <property type="entry name" value="CTC1-like"/>
</dbReference>
<keyword evidence="7" id="KW-0238">DNA-binding</keyword>
<sequence>MFDSSCLDLTFSIDSDEVIGNSDENFLRCLIMNASFSTLQTVVGDLMGSTAINRLKKQLSELEMTVLPLQNLWANEVYHSDPLIQSRLIIQGLVNS</sequence>
<dbReference type="EMBL" id="JBJUIK010000011">
    <property type="protein sequence ID" value="KAL3514551.1"/>
    <property type="molecule type" value="Genomic_DNA"/>
</dbReference>
<comment type="caution">
    <text evidence="9">The sequence shown here is derived from an EMBL/GenBank/DDBJ whole genome shotgun (WGS) entry which is preliminary data.</text>
</comment>
<evidence type="ECO:0000256" key="2">
    <source>
        <dbReference type="ARBA" id="ARBA00004574"/>
    </source>
</evidence>
<dbReference type="PANTHER" id="PTHR14865:SF2">
    <property type="entry name" value="CST COMPLEX SUBUNIT CTC1"/>
    <property type="match status" value="1"/>
</dbReference>
<evidence type="ECO:0000313" key="11">
    <source>
        <dbReference type="Proteomes" id="UP001630127"/>
    </source>
</evidence>
<evidence type="ECO:0000313" key="9">
    <source>
        <dbReference type="EMBL" id="KAL3514548.1"/>
    </source>
</evidence>
<evidence type="ECO:0000256" key="6">
    <source>
        <dbReference type="ARBA" id="ARBA00022895"/>
    </source>
</evidence>
<comment type="subcellular location">
    <subcellularLocation>
        <location evidence="2">Chromosome</location>
        <location evidence="2">Telomere</location>
    </subcellularLocation>
    <subcellularLocation>
        <location evidence="1">Nucleus</location>
    </subcellularLocation>
</comment>
<evidence type="ECO:0000256" key="1">
    <source>
        <dbReference type="ARBA" id="ARBA00004123"/>
    </source>
</evidence>
<evidence type="ECO:0000256" key="8">
    <source>
        <dbReference type="ARBA" id="ARBA00023242"/>
    </source>
</evidence>
<comment type="similarity">
    <text evidence="3">Belongs to the CTC1 family.</text>
</comment>